<dbReference type="AlphaFoldDB" id="A4BZV8"/>
<sequence length="549" mass="61084">MKKLFYFSFLISVFISCQKTKGPQLPVVFKKYSESAVLQKQQNHENKRMQFKLFQSKYIDMNAVFKPFERELSYFSEEQYAALKPLILEQDIPTLQKHVIAGRLSYEKLTLFYLYRIRKFESDSLKSLNSIISLNPTILDQARARDKNKKENTEFTVYGMPILLKDNINTRDMATTAGAIVLAENKDTKDAFIVQKLREKGALILGKANLSEWAYFFCSGCPLGYSAIGGQTLNPYGRGVFETGGSSAGSGVTIAANFAVAAVGTETSGSITSPSSLNSIVGLKPTIGVLSRTGIVPISSTLDTPGPMTKNVIDNAIFMNAMRGFDRRDTASKKIDQDYFQNGFNTNFKGIRLGVLKSLLSDSIYRTTVAKLKKEGVVIVEITPPEISFEGFTTLLNIDMKHDLPSYLSENAAKNISVKSVADVVLFNSQDSILRAPYGQQLFDGIVADNTTLEELELIKANLMQEGKKYLHALKDEKIDAILSINNYHSGIAAVAKHPTLTVPMGYRKSGEPVSLTFVGTPFSERRLLEIGYIFEQLTKVRKLPKNYQ</sequence>
<evidence type="ECO:0000259" key="1">
    <source>
        <dbReference type="Pfam" id="PF01425"/>
    </source>
</evidence>
<evidence type="ECO:0000313" key="2">
    <source>
        <dbReference type="EMBL" id="EAR12701.1"/>
    </source>
</evidence>
<dbReference type="GO" id="GO:0004040">
    <property type="term" value="F:amidase activity"/>
    <property type="evidence" value="ECO:0007669"/>
    <property type="project" value="UniProtKB-EC"/>
</dbReference>
<dbReference type="PROSITE" id="PS51257">
    <property type="entry name" value="PROKAR_LIPOPROTEIN"/>
    <property type="match status" value="1"/>
</dbReference>
<dbReference type="PANTHER" id="PTHR42678:SF34">
    <property type="entry name" value="OS04G0183300 PROTEIN"/>
    <property type="match status" value="1"/>
</dbReference>
<organism evidence="2 3">
    <name type="scientific">Polaribacter irgensii 23-P</name>
    <dbReference type="NCBI Taxonomy" id="313594"/>
    <lineage>
        <taxon>Bacteria</taxon>
        <taxon>Pseudomonadati</taxon>
        <taxon>Bacteroidota</taxon>
        <taxon>Flavobacteriia</taxon>
        <taxon>Flavobacteriales</taxon>
        <taxon>Flavobacteriaceae</taxon>
    </lineage>
</organism>
<dbReference type="PANTHER" id="PTHR42678">
    <property type="entry name" value="AMIDASE"/>
    <property type="match status" value="1"/>
</dbReference>
<dbReference type="Pfam" id="PF01425">
    <property type="entry name" value="Amidase"/>
    <property type="match status" value="1"/>
</dbReference>
<dbReference type="OrthoDB" id="9811471at2"/>
<reference evidence="2 3" key="1">
    <citation type="submission" date="2006-02" db="EMBL/GenBank/DDBJ databases">
        <authorList>
            <person name="Murray A."/>
            <person name="Staley J."/>
            <person name="Ferriera S."/>
            <person name="Johnson J."/>
            <person name="Kravitz S."/>
            <person name="Halpern A."/>
            <person name="Remington K."/>
            <person name="Beeson K."/>
            <person name="Tran B."/>
            <person name="Rogers Y.-H."/>
            <person name="Friedman R."/>
            <person name="Venter J.C."/>
        </authorList>
    </citation>
    <scope>NUCLEOTIDE SEQUENCE [LARGE SCALE GENOMIC DNA]</scope>
    <source>
        <strain evidence="2 3">23-P</strain>
    </source>
</reference>
<name>A4BZV8_9FLAO</name>
<dbReference type="EC" id="3.5.1.4" evidence="2"/>
<dbReference type="InterPro" id="IPR036928">
    <property type="entry name" value="AS_sf"/>
</dbReference>
<feature type="domain" description="Amidase" evidence="1">
    <location>
        <begin position="126"/>
        <end position="436"/>
    </location>
</feature>
<evidence type="ECO:0000313" key="3">
    <source>
        <dbReference type="Proteomes" id="UP000003053"/>
    </source>
</evidence>
<dbReference type="Proteomes" id="UP000003053">
    <property type="component" value="Unassembled WGS sequence"/>
</dbReference>
<dbReference type="InterPro" id="IPR023631">
    <property type="entry name" value="Amidase_dom"/>
</dbReference>
<dbReference type="RefSeq" id="WP_004570369.1">
    <property type="nucleotide sequence ID" value="NZ_CH724148.1"/>
</dbReference>
<keyword evidence="2" id="KW-0378">Hydrolase</keyword>
<dbReference type="EMBL" id="AAOG01000002">
    <property type="protein sequence ID" value="EAR12701.1"/>
    <property type="molecule type" value="Genomic_DNA"/>
</dbReference>
<gene>
    <name evidence="2" type="ORF">PI23P_08745</name>
</gene>
<keyword evidence="3" id="KW-1185">Reference proteome</keyword>
<dbReference type="Gene3D" id="3.90.1300.10">
    <property type="entry name" value="Amidase signature (AS) domain"/>
    <property type="match status" value="1"/>
</dbReference>
<dbReference type="SUPFAM" id="SSF75304">
    <property type="entry name" value="Amidase signature (AS) enzymes"/>
    <property type="match status" value="1"/>
</dbReference>
<proteinExistence type="predicted"/>
<dbReference type="STRING" id="313594.PI23P_08745"/>
<dbReference type="eggNOG" id="COG0154">
    <property type="taxonomic scope" value="Bacteria"/>
</dbReference>
<dbReference type="HOGENOM" id="CLU_009600_14_5_10"/>
<protein>
    <submittedName>
        <fullName evidence="2">Amidase</fullName>
        <ecNumber evidence="2">3.5.1.4</ecNumber>
    </submittedName>
</protein>
<accession>A4BZV8</accession>
<comment type="caution">
    <text evidence="2">The sequence shown here is derived from an EMBL/GenBank/DDBJ whole genome shotgun (WGS) entry which is preliminary data.</text>
</comment>